<dbReference type="EMBL" id="JACXVP010000003">
    <property type="protein sequence ID" value="KAG5616475.1"/>
    <property type="molecule type" value="Genomic_DNA"/>
</dbReference>
<evidence type="ECO:0000313" key="1">
    <source>
        <dbReference type="EMBL" id="KAG5616475.1"/>
    </source>
</evidence>
<gene>
    <name evidence="1" type="ORF">H5410_016299</name>
</gene>
<sequence length="70" mass="7551">MVLPMDLDPKHFPEPPTALDKIVNQSSFSTVTLSKTWFLVLPLAACVPIDDTSAAYLSNAMATKLITGES</sequence>
<name>A0A9J5ZWM2_SOLCO</name>
<protein>
    <submittedName>
        <fullName evidence="1">Uncharacterized protein</fullName>
    </submittedName>
</protein>
<dbReference type="Proteomes" id="UP000824120">
    <property type="component" value="Chromosome 3"/>
</dbReference>
<proteinExistence type="predicted"/>
<keyword evidence="2" id="KW-1185">Reference proteome</keyword>
<dbReference type="AlphaFoldDB" id="A0A9J5ZWM2"/>
<accession>A0A9J5ZWM2</accession>
<comment type="caution">
    <text evidence="1">The sequence shown here is derived from an EMBL/GenBank/DDBJ whole genome shotgun (WGS) entry which is preliminary data.</text>
</comment>
<organism evidence="1 2">
    <name type="scientific">Solanum commersonii</name>
    <name type="common">Commerson's wild potato</name>
    <name type="synonym">Commerson's nightshade</name>
    <dbReference type="NCBI Taxonomy" id="4109"/>
    <lineage>
        <taxon>Eukaryota</taxon>
        <taxon>Viridiplantae</taxon>
        <taxon>Streptophyta</taxon>
        <taxon>Embryophyta</taxon>
        <taxon>Tracheophyta</taxon>
        <taxon>Spermatophyta</taxon>
        <taxon>Magnoliopsida</taxon>
        <taxon>eudicotyledons</taxon>
        <taxon>Gunneridae</taxon>
        <taxon>Pentapetalae</taxon>
        <taxon>asterids</taxon>
        <taxon>lamiids</taxon>
        <taxon>Solanales</taxon>
        <taxon>Solanaceae</taxon>
        <taxon>Solanoideae</taxon>
        <taxon>Solaneae</taxon>
        <taxon>Solanum</taxon>
    </lineage>
</organism>
<evidence type="ECO:0000313" key="2">
    <source>
        <dbReference type="Proteomes" id="UP000824120"/>
    </source>
</evidence>
<reference evidence="1 2" key="1">
    <citation type="submission" date="2020-09" db="EMBL/GenBank/DDBJ databases">
        <title>De no assembly of potato wild relative species, Solanum commersonii.</title>
        <authorList>
            <person name="Cho K."/>
        </authorList>
    </citation>
    <scope>NUCLEOTIDE SEQUENCE [LARGE SCALE GENOMIC DNA]</scope>
    <source>
        <strain evidence="1">LZ3.2</strain>
        <tissue evidence="1">Leaf</tissue>
    </source>
</reference>